<reference evidence="3" key="1">
    <citation type="submission" date="2016-10" db="EMBL/GenBank/DDBJ databases">
        <authorList>
            <person name="Varghese N."/>
            <person name="Submissions S."/>
        </authorList>
    </citation>
    <scope>NUCLEOTIDE SEQUENCE [LARGE SCALE GENOMIC DNA]</scope>
    <source>
        <strain evidence="3">NLAE-zl-G277</strain>
    </source>
</reference>
<name>A0A1I0KE51_9FIRM</name>
<dbReference type="EMBL" id="FOIM01000072">
    <property type="protein sequence ID" value="SEU22652.1"/>
    <property type="molecule type" value="Genomic_DNA"/>
</dbReference>
<dbReference type="STRING" id="460384.SAMN05216313_1727"/>
<protein>
    <submittedName>
        <fullName evidence="2">PTS HPr component phosphorylation site</fullName>
    </submittedName>
</protein>
<proteinExistence type="predicted"/>
<dbReference type="SUPFAM" id="SSF55594">
    <property type="entry name" value="HPr-like"/>
    <property type="match status" value="1"/>
</dbReference>
<sequence length="75" mass="8210">MNKLRVRLNQVSDIVSFVAIANKCECDVDARCGSIVVDAKSLMGVMSMALCKEVDILFHGDACEEILQKMTPYAA</sequence>
<dbReference type="AlphaFoldDB" id="A0A1I0KE51"/>
<dbReference type="InterPro" id="IPR035895">
    <property type="entry name" value="HPr-like_sf"/>
</dbReference>
<dbReference type="RefSeq" id="WP_092372045.1">
    <property type="nucleotide sequence ID" value="NZ_DAINWJ010000122.1"/>
</dbReference>
<dbReference type="Proteomes" id="UP000198508">
    <property type="component" value="Unassembled WGS sequence"/>
</dbReference>
<feature type="domain" description="HPr" evidence="1">
    <location>
        <begin position="1"/>
        <end position="75"/>
    </location>
</feature>
<evidence type="ECO:0000313" key="3">
    <source>
        <dbReference type="Proteomes" id="UP000198508"/>
    </source>
</evidence>
<keyword evidence="3" id="KW-1185">Reference proteome</keyword>
<gene>
    <name evidence="2" type="ORF">SAMN05216313_1727</name>
</gene>
<dbReference type="Pfam" id="PF00381">
    <property type="entry name" value="PTS-HPr"/>
    <property type="match status" value="1"/>
</dbReference>
<organism evidence="2 3">
    <name type="scientific">Enterocloster lavalensis</name>
    <dbReference type="NCBI Taxonomy" id="460384"/>
    <lineage>
        <taxon>Bacteria</taxon>
        <taxon>Bacillati</taxon>
        <taxon>Bacillota</taxon>
        <taxon>Clostridia</taxon>
        <taxon>Lachnospirales</taxon>
        <taxon>Lachnospiraceae</taxon>
        <taxon>Enterocloster</taxon>
    </lineage>
</organism>
<evidence type="ECO:0000259" key="1">
    <source>
        <dbReference type="PROSITE" id="PS51350"/>
    </source>
</evidence>
<dbReference type="InterPro" id="IPR000032">
    <property type="entry name" value="HPr-like"/>
</dbReference>
<accession>A0A1I0KE51</accession>
<evidence type="ECO:0000313" key="2">
    <source>
        <dbReference type="EMBL" id="SEU22652.1"/>
    </source>
</evidence>
<dbReference type="Gene3D" id="3.30.1340.10">
    <property type="entry name" value="HPr-like"/>
    <property type="match status" value="1"/>
</dbReference>
<dbReference type="PROSITE" id="PS51350">
    <property type="entry name" value="PTS_HPR_DOM"/>
    <property type="match status" value="1"/>
</dbReference>